<keyword evidence="1" id="KW-1277">Toxin-antitoxin system</keyword>
<dbReference type="AlphaFoldDB" id="A0AAP9AK80"/>
<gene>
    <name evidence="2" type="ORF">ES815_12415</name>
</gene>
<dbReference type="EMBL" id="CP035382">
    <property type="protein sequence ID" value="QDK19062.1"/>
    <property type="molecule type" value="Genomic_DNA"/>
</dbReference>
<dbReference type="InterPro" id="IPR009956">
    <property type="entry name" value="Post-segregation_anti-tox_CcdA"/>
</dbReference>
<accession>A0AAP9AK80</accession>
<proteinExistence type="predicted"/>
<protein>
    <submittedName>
        <fullName evidence="2">Antitoxin</fullName>
    </submittedName>
</protein>
<evidence type="ECO:0000313" key="2">
    <source>
        <dbReference type="EMBL" id="QDK19062.1"/>
    </source>
</evidence>
<organism evidence="2 3">
    <name type="scientific">Leclercia adecarboxylata</name>
    <dbReference type="NCBI Taxonomy" id="83655"/>
    <lineage>
        <taxon>Bacteria</taxon>
        <taxon>Pseudomonadati</taxon>
        <taxon>Pseudomonadota</taxon>
        <taxon>Gammaproteobacteria</taxon>
        <taxon>Enterobacterales</taxon>
        <taxon>Enterobacteriaceae</taxon>
        <taxon>Leclercia</taxon>
    </lineage>
</organism>
<sequence>MTHTEPKRTVTLIVDPALYDEVKQSGANISALLNKALLEEQKRLQAARWTEESREGLEEMRRFFETHGRFSNEPGKL</sequence>
<evidence type="ECO:0000256" key="1">
    <source>
        <dbReference type="ARBA" id="ARBA00022649"/>
    </source>
</evidence>
<name>A0AAP9AK80_9ENTR</name>
<dbReference type="Proteomes" id="UP000317812">
    <property type="component" value="Chromosome"/>
</dbReference>
<evidence type="ECO:0000313" key="3">
    <source>
        <dbReference type="Proteomes" id="UP000317812"/>
    </source>
</evidence>
<dbReference type="Pfam" id="PF07362">
    <property type="entry name" value="CcdA"/>
    <property type="match status" value="1"/>
</dbReference>
<reference evidence="2 3" key="1">
    <citation type="submission" date="2019-01" db="EMBL/GenBank/DDBJ databases">
        <title>Florfenicol resistance in Enterobacteriaceae and whole-genome sequence analysis of florfenicol-resistant Leclercia adecarboxylata strain R25.</title>
        <authorList>
            <person name="Bao Q."/>
            <person name="Ying Y."/>
        </authorList>
    </citation>
    <scope>NUCLEOTIDE SEQUENCE [LARGE SCALE GENOMIC DNA]</scope>
    <source>
        <strain evidence="2 3">R25</strain>
    </source>
</reference>
<dbReference type="RefSeq" id="WP_142488043.1">
    <property type="nucleotide sequence ID" value="NZ_CP035382.1"/>
</dbReference>